<dbReference type="Gene3D" id="3.30.70.3290">
    <property type="match status" value="1"/>
</dbReference>
<dbReference type="SMART" id="SM00825">
    <property type="entry name" value="PKS_KS"/>
    <property type="match status" value="1"/>
</dbReference>
<dbReference type="SMART" id="SM00822">
    <property type="entry name" value="PKS_KR"/>
    <property type="match status" value="1"/>
</dbReference>
<evidence type="ECO:0000256" key="9">
    <source>
        <dbReference type="SAM" id="MobiDB-lite"/>
    </source>
</evidence>
<dbReference type="InterPro" id="IPR020807">
    <property type="entry name" value="PKS_DH"/>
</dbReference>
<dbReference type="InterPro" id="IPR014030">
    <property type="entry name" value="Ketoacyl_synth_N"/>
</dbReference>
<dbReference type="Gene3D" id="3.40.50.150">
    <property type="entry name" value="Vaccinia Virus protein VP39"/>
    <property type="match status" value="1"/>
</dbReference>
<feature type="region of interest" description="N-terminal hotdog fold" evidence="8">
    <location>
        <begin position="933"/>
        <end position="1065"/>
    </location>
</feature>
<evidence type="ECO:0000256" key="7">
    <source>
        <dbReference type="ARBA" id="ARBA00023315"/>
    </source>
</evidence>
<dbReference type="InterPro" id="IPR001227">
    <property type="entry name" value="Ac_transferase_dom_sf"/>
</dbReference>
<feature type="region of interest" description="Disordered" evidence="9">
    <location>
        <begin position="1933"/>
        <end position="1960"/>
    </location>
</feature>
<dbReference type="InterPro" id="IPR016036">
    <property type="entry name" value="Malonyl_transacylase_ACP-bd"/>
</dbReference>
<proteinExistence type="inferred from homology"/>
<evidence type="ECO:0000256" key="4">
    <source>
        <dbReference type="ARBA" id="ARBA00022553"/>
    </source>
</evidence>
<dbReference type="Pfam" id="PF00698">
    <property type="entry name" value="Acyl_transf_1"/>
    <property type="match status" value="1"/>
</dbReference>
<evidence type="ECO:0000256" key="3">
    <source>
        <dbReference type="ARBA" id="ARBA00022450"/>
    </source>
</evidence>
<dbReference type="SMART" id="SM00829">
    <property type="entry name" value="PKS_ER"/>
    <property type="match status" value="1"/>
</dbReference>
<dbReference type="InterPro" id="IPR009081">
    <property type="entry name" value="PP-bd_ACP"/>
</dbReference>
<feature type="domain" description="Ketosynthase family 3 (KS3)" evidence="11">
    <location>
        <begin position="2"/>
        <end position="422"/>
    </location>
</feature>
<dbReference type="InterPro" id="IPR020841">
    <property type="entry name" value="PKS_Beta-ketoAc_synthase_dom"/>
</dbReference>
<dbReference type="CDD" id="cd00833">
    <property type="entry name" value="PKS"/>
    <property type="match status" value="1"/>
</dbReference>
<dbReference type="Pfam" id="PF21089">
    <property type="entry name" value="PKS_DH_N"/>
    <property type="match status" value="1"/>
</dbReference>
<dbReference type="PANTHER" id="PTHR43775">
    <property type="entry name" value="FATTY ACID SYNTHASE"/>
    <property type="match status" value="1"/>
</dbReference>
<dbReference type="PROSITE" id="PS52019">
    <property type="entry name" value="PKS_MFAS_DH"/>
    <property type="match status" value="1"/>
</dbReference>
<dbReference type="InterPro" id="IPR020806">
    <property type="entry name" value="PKS_PP-bd"/>
</dbReference>
<dbReference type="InterPro" id="IPR014043">
    <property type="entry name" value="Acyl_transferase_dom"/>
</dbReference>
<evidence type="ECO:0000256" key="5">
    <source>
        <dbReference type="ARBA" id="ARBA00022679"/>
    </source>
</evidence>
<comment type="pathway">
    <text evidence="1">Lipid metabolism; fatty acid biosynthesis.</text>
</comment>
<dbReference type="Pfam" id="PF08659">
    <property type="entry name" value="KR"/>
    <property type="match status" value="1"/>
</dbReference>
<dbReference type="CDD" id="cd05195">
    <property type="entry name" value="enoyl_red"/>
    <property type="match status" value="1"/>
</dbReference>
<evidence type="ECO:0000256" key="8">
    <source>
        <dbReference type="PROSITE-ProRule" id="PRU01363"/>
    </source>
</evidence>
<dbReference type="InterPro" id="IPR050091">
    <property type="entry name" value="PKS_NRPS_Biosynth_Enz"/>
</dbReference>
<dbReference type="Proteomes" id="UP001229025">
    <property type="component" value="Unassembled WGS sequence"/>
</dbReference>
<dbReference type="Pfam" id="PF00109">
    <property type="entry name" value="ketoacyl-synt"/>
    <property type="match status" value="1"/>
</dbReference>
<name>A0ABT6UTF6_9GAMM</name>
<comment type="caution">
    <text evidence="13">The sequence shown here is derived from an EMBL/GenBank/DDBJ whole genome shotgun (WGS) entry which is preliminary data.</text>
</comment>
<dbReference type="SMART" id="SM00823">
    <property type="entry name" value="PKS_PP"/>
    <property type="match status" value="1"/>
</dbReference>
<dbReference type="Pfam" id="PF14765">
    <property type="entry name" value="PS-DH"/>
    <property type="match status" value="1"/>
</dbReference>
<evidence type="ECO:0000256" key="1">
    <source>
        <dbReference type="ARBA" id="ARBA00005194"/>
    </source>
</evidence>
<feature type="region of interest" description="Disordered" evidence="9">
    <location>
        <begin position="529"/>
        <end position="553"/>
    </location>
</feature>
<dbReference type="Gene3D" id="3.90.180.10">
    <property type="entry name" value="Medium-chain alcohol dehydrogenases, catalytic domain"/>
    <property type="match status" value="1"/>
</dbReference>
<evidence type="ECO:0000259" key="11">
    <source>
        <dbReference type="PROSITE" id="PS52004"/>
    </source>
</evidence>
<dbReference type="Pfam" id="PF00550">
    <property type="entry name" value="PP-binding"/>
    <property type="match status" value="1"/>
</dbReference>
<dbReference type="InterPro" id="IPR049551">
    <property type="entry name" value="PKS_DH_C"/>
</dbReference>
<feature type="region of interest" description="Disordered" evidence="9">
    <location>
        <begin position="2726"/>
        <end position="2745"/>
    </location>
</feature>
<dbReference type="SUPFAM" id="SSF52151">
    <property type="entry name" value="FabD/lysophospholipase-like"/>
    <property type="match status" value="1"/>
</dbReference>
<reference evidence="14" key="1">
    <citation type="submission" date="2023-07" db="EMBL/GenBank/DDBJ databases">
        <title>Genome-based characterization of strain KMM 296 and proposal for reclassification of Cobetia litoralis and Cobetia pacifica, and emended description of the species Cobetia amphilecti and Cobetia marina.</title>
        <authorList>
            <person name="Balabanova L."/>
            <person name="Nedashkovskaya O."/>
        </authorList>
    </citation>
    <scope>NUCLEOTIDE SEQUENCE [LARGE SCALE GENOMIC DNA]</scope>
    <source>
        <strain evidence="14">NRIC 0815</strain>
    </source>
</reference>
<evidence type="ECO:0000259" key="10">
    <source>
        <dbReference type="PROSITE" id="PS50075"/>
    </source>
</evidence>
<feature type="compositionally biased region" description="Low complexity" evidence="9">
    <location>
        <begin position="1944"/>
        <end position="1958"/>
    </location>
</feature>
<feature type="compositionally biased region" description="Polar residues" evidence="9">
    <location>
        <begin position="533"/>
        <end position="552"/>
    </location>
</feature>
<feature type="region of interest" description="C-terminal hotdog fold" evidence="8">
    <location>
        <begin position="1078"/>
        <end position="1240"/>
    </location>
</feature>
<accession>A0ABT6UTF6</accession>
<dbReference type="SUPFAM" id="SSF53335">
    <property type="entry name" value="S-adenosyl-L-methionine-dependent methyltransferases"/>
    <property type="match status" value="1"/>
</dbReference>
<dbReference type="Pfam" id="PF02801">
    <property type="entry name" value="Ketoacyl-synt_C"/>
    <property type="match status" value="1"/>
</dbReference>
<keyword evidence="6" id="KW-0511">Multifunctional enzyme</keyword>
<dbReference type="SUPFAM" id="SSF50129">
    <property type="entry name" value="GroES-like"/>
    <property type="match status" value="1"/>
</dbReference>
<dbReference type="InterPro" id="IPR032821">
    <property type="entry name" value="PKS_assoc"/>
</dbReference>
<dbReference type="EMBL" id="JASCSA010000021">
    <property type="protein sequence ID" value="MDI5885993.1"/>
    <property type="molecule type" value="Genomic_DNA"/>
</dbReference>
<protein>
    <submittedName>
        <fullName evidence="13">Type I polyketide synthase</fullName>
    </submittedName>
</protein>
<dbReference type="SUPFAM" id="SSF51735">
    <property type="entry name" value="NAD(P)-binding Rossmann-fold domains"/>
    <property type="match status" value="3"/>
</dbReference>
<comment type="similarity">
    <text evidence="2">Belongs to the short-chain dehydrogenases/reductases (SDR) family.</text>
</comment>
<dbReference type="Pfam" id="PF13602">
    <property type="entry name" value="ADH_zinc_N_2"/>
    <property type="match status" value="1"/>
</dbReference>
<dbReference type="InterPro" id="IPR049900">
    <property type="entry name" value="PKS_mFAS_DH"/>
</dbReference>
<feature type="domain" description="PKS/mFAS DH" evidence="12">
    <location>
        <begin position="933"/>
        <end position="1240"/>
    </location>
</feature>
<dbReference type="SUPFAM" id="SSF47336">
    <property type="entry name" value="ACP-like"/>
    <property type="match status" value="1"/>
</dbReference>
<dbReference type="Gene3D" id="3.10.129.120">
    <property type="match status" value="1"/>
</dbReference>
<keyword evidence="7" id="KW-0012">Acyltransferase</keyword>
<dbReference type="PROSITE" id="PS00606">
    <property type="entry name" value="KS3_1"/>
    <property type="match status" value="1"/>
</dbReference>
<dbReference type="RefSeq" id="WP_284727545.1">
    <property type="nucleotide sequence ID" value="NZ_JASCSA010000021.1"/>
</dbReference>
<evidence type="ECO:0000256" key="2">
    <source>
        <dbReference type="ARBA" id="ARBA00006484"/>
    </source>
</evidence>
<feature type="active site" description="Proton acceptor; for dehydratase activity" evidence="8">
    <location>
        <position position="965"/>
    </location>
</feature>
<dbReference type="Pfam" id="PF16197">
    <property type="entry name" value="KAsynt_C_assoc"/>
    <property type="match status" value="1"/>
</dbReference>
<dbReference type="Gene3D" id="3.40.50.720">
    <property type="entry name" value="NAD(P)-binding Rossmann-like Domain"/>
    <property type="match status" value="3"/>
</dbReference>
<dbReference type="InterPro" id="IPR036736">
    <property type="entry name" value="ACP-like_sf"/>
</dbReference>
<dbReference type="InterPro" id="IPR036291">
    <property type="entry name" value="NAD(P)-bd_dom_sf"/>
</dbReference>
<dbReference type="InterPro" id="IPR049552">
    <property type="entry name" value="PKS_DH_N"/>
</dbReference>
<evidence type="ECO:0000256" key="6">
    <source>
        <dbReference type="ARBA" id="ARBA00023268"/>
    </source>
</evidence>
<dbReference type="Gene3D" id="3.10.129.10">
    <property type="entry name" value="Hotdog Thioesterase"/>
    <property type="match status" value="1"/>
</dbReference>
<evidence type="ECO:0000313" key="14">
    <source>
        <dbReference type="Proteomes" id="UP001229025"/>
    </source>
</evidence>
<dbReference type="SMART" id="SM01294">
    <property type="entry name" value="PKS_PP_betabranch"/>
    <property type="match status" value="1"/>
</dbReference>
<dbReference type="SUPFAM" id="SSF53901">
    <property type="entry name" value="Thiolase-like"/>
    <property type="match status" value="1"/>
</dbReference>
<sequence>MTRRVAIIGAASRFPGTTQATLWDDLLAGKDMVTEVADDRWSKESLSHPDKKAPGMSYSFAAGSLGDITGFDPAFFGISPREAASMDPQQRMLLEMSWEAIEHAGIPAEKMRGSRCGVIMGVASLDYSYRMADDFGAIGPNTATGNTSSVASNRLSYAFDLHGPSLSLDTACSSSLVAFHQACQSIRSGETDMALTGGISLHLHPYGFLIFSKATMLSKTGRCQVFDEAGDGYARSEGGGVFLLKDLDQAISDGDRILAVVASSVVNTDGYKSGLTVPNPAAQIQLMEQACEQAGISPDEIDYLEAHGTGTAVGDPLETRAIGAAIGQKRASPLPIGSIKSNMGHLETASGVAGLAKALGVIAHREVPATIKIQRLNPKIRTDEWNLDIVTQPRKLKADGRLVVGVNSFGFGGANAHVLLESAPEQSVAQLHTEGEQTPPLRLSARSPQALKQSALELAEYLRELAAHDMVPSLYNLAWQLAARREHHVHGALLSADTFTTLLEDLDILGSEGDLGDHPRITLADRLPALPSASDNGASPRHGTNANSSVQQERGPVFVYSGNGCQWAGMGRALMEESASVRACLERLDVAFRDFNGFELLKELDGSLSEKGENRLDATEIAQPTLFALQVAVTEWLIERGIRPAAVTGHSVGEVAAAWASGALTLEQATRVIFQRSYHQGRTRGTGAMMAVGLGECEMREWLEQPQWASLSLAGINGPRGTTLAGERELLEALSKELSDQGTFARVLGLDYAFHSPAMDPIKSGLLESLDGLVPRATHTPFISTVTGSVIAGEQLDARYWWENIRQPVMFEAAVTSLVNWHADAEENAALGRHRLLIEIGAHPILRSYLNDILKARSEEAPAGQVLASLDRRHAGIDALEHLRGRVLLSGAADITGLFPVAGQFVELPSYPWQRIPCWLQTTSESQRLLDRHYVHPLLGYRLAQQRLTWEAQLDTQKVAWLADHQVGESAVFPGAGYLEQCLAAAHEWQAASADAESLPDVLDLEDFEIRAPLLLDDSTLRLTRLSLDSANGAMRLESRETRAEDADKWNLHAVARAFTATRGRLLERTAPILPTRAADFGRDEHVAAAAQLGLHYGPHFRAAEQIWVDAGAGHHAPGTARPQVLARFSLTEEMAIQDADFHLHPGVLDSAFQLFIPLLGVLKGQMAASNGMAFVPVRVGRLQVREQVRASQIVTARVVLRSRGPHSLCADFELFDAEGRAVAVAEEARFRAVRLGRDGTAHLDYLDIELTAAPHPLTQPSAPVLDLAGLVNDAMQASEAADGGEDGDANVGESDAAASAQALLADSQSFRDELEPLLDSLMLASVHETLLRHAAPGDPEPAHLDHEALSRWQRRCPLFSRALLDWAESQGLTEALDSGDWQINSLDLPAANDIWQLLVRDYPGQFPLTHAAGRLHLHLDEWLNHGMPLDGTPLGDSTPSDRKDDEVAADREALLSTDASAALEHLRQPLIPTLLKTAVGNAGWQWLSAQLDQRISGALAALPAGQRLDVLELGAGGPWLGQRLATLREADARNDRYSALDYRFVAASAGALSEANRLQDDLPLIDVIAGDAFQDTAATGKTQLAIVHLDFEAPSQARELLTALIAHLAPGAQLLLCGCEPAAWAGPILALDDGEQLRSHPGIAQWQRLLTQLGLDIGSAAPANDSLASDHLGTETSGAWWLSATLAAQAPLAALTKTAEGQMAAGESVESESVEGEAVASQAATLSIALLDSPQAPADQALLTRLSDSLTARGHQVSHQRLSTSLPADVSALIEQLGDVDHLIALPSAAATAEQNDTDSTNALQCARQQLLTQVVQAFDSVQEQDDSRLVPTLWVLTHDVATLWHTDGAPAATPPADAASWGFARSLANESQSLAIRLLDTPTLEHDAACTPALMDALVQELEAPDHEQEVVLDATGARFATRLRQVAAPQQAAGGESARLQSSGSQTSGAQASASKAPGAQRHAVSLGFSQPGQLRNLEWQPRILPAVAAGEVEVRVEATGLNFRDVMYTLGLLSDEAIEHGFSGPSLGLEFSGIVTQAGANAEFKVGERVVGFGPASFSDRLVIADTALAHVPHGVSLEAAATIPTTFFTVYYALKHLARLEEGEKVLIHGAAGGVGIAALQIAEWLGAEVFATVGSPAKRDFLALMGIDNVYDSRSHGFAEDILADLAARQQRDPSVDARGVDVVLNSLAGEAIAQNLRVLKPFGRFCELGKRDFYENTPMGLRPFRNNLSYFGIDSDQLMKECPGLTTRLFREMMALFEDGTLAPLPYTTFDSSQVVEAFRYMQQARQIGKVVVTQRAAEHAAEETSAGASAISHQRDALAANQKTLTIDPAGSYLVTGGLGGFGLRSAEWLAAMGARELVLLGRSGAASEEAQQGVARLEARGVNVHALACDVADDAALSKVFARFGKPADANGIAPLKGIIHAAAVIDDALIRHLDAERIQRVMTPKLEGARLLDRLSAEHALDFFVLYSSATTLFGNPGQSVYVAANHWLEGLAANRRARGLPATCARWGAIEDAGFLARNEKTREALKNRLGGDALMADHALACLGEMISADQNAQALGLPGRSLGVLELDWGALARFLPTAATPRFEEISRRAGEDDNSQAQQDDIAAALAGLSGEALQTAIVEILKGELSKILLIDASAIDVNKSVYDMGFDSLMGVELMTAVEARLGISIPVMMISEAATLWRLAERLMHKMGNADGEEAENNSEDQAMAQLVKQHGGDSITQGEDTAVVSK</sequence>
<keyword evidence="14" id="KW-1185">Reference proteome</keyword>
<dbReference type="Pfam" id="PF08240">
    <property type="entry name" value="ADH_N"/>
    <property type="match status" value="1"/>
</dbReference>
<dbReference type="Gene3D" id="3.40.366.10">
    <property type="entry name" value="Malonyl-Coenzyme A Acyl Carrier Protein, domain 2"/>
    <property type="match status" value="1"/>
</dbReference>
<feature type="domain" description="Carrier" evidence="10">
    <location>
        <begin position="2628"/>
        <end position="2705"/>
    </location>
</feature>
<dbReference type="InterPro" id="IPR013154">
    <property type="entry name" value="ADH-like_N"/>
</dbReference>
<dbReference type="InterPro" id="IPR029063">
    <property type="entry name" value="SAM-dependent_MTases_sf"/>
</dbReference>
<organism evidence="13 14">
    <name type="scientific">Cobetia amphilecti</name>
    <dbReference type="NCBI Taxonomy" id="1055104"/>
    <lineage>
        <taxon>Bacteria</taxon>
        <taxon>Pseudomonadati</taxon>
        <taxon>Pseudomonadota</taxon>
        <taxon>Gammaproteobacteria</taxon>
        <taxon>Oceanospirillales</taxon>
        <taxon>Halomonadaceae</taxon>
        <taxon>Cobetia</taxon>
    </lineage>
</organism>
<dbReference type="PANTHER" id="PTHR43775:SF37">
    <property type="entry name" value="SI:DKEY-61P9.11"/>
    <property type="match status" value="1"/>
</dbReference>
<dbReference type="InterPro" id="IPR011032">
    <property type="entry name" value="GroES-like_sf"/>
</dbReference>
<dbReference type="InterPro" id="IPR020843">
    <property type="entry name" value="ER"/>
</dbReference>
<dbReference type="Gene3D" id="3.40.47.10">
    <property type="match status" value="1"/>
</dbReference>
<dbReference type="PROSITE" id="PS50075">
    <property type="entry name" value="CARRIER"/>
    <property type="match status" value="1"/>
</dbReference>
<dbReference type="InterPro" id="IPR016035">
    <property type="entry name" value="Acyl_Trfase/lysoPLipase"/>
</dbReference>
<dbReference type="InterPro" id="IPR013968">
    <property type="entry name" value="PKS_KR"/>
</dbReference>
<dbReference type="SUPFAM" id="SSF55048">
    <property type="entry name" value="Probable ACP-binding domain of malonyl-CoA ACP transacylase"/>
    <property type="match status" value="1"/>
</dbReference>
<dbReference type="InterPro" id="IPR057326">
    <property type="entry name" value="KR_dom"/>
</dbReference>
<dbReference type="Gene3D" id="1.10.1200.10">
    <property type="entry name" value="ACP-like"/>
    <property type="match status" value="1"/>
</dbReference>
<dbReference type="InterPro" id="IPR018201">
    <property type="entry name" value="Ketoacyl_synth_AS"/>
</dbReference>
<dbReference type="InterPro" id="IPR014031">
    <property type="entry name" value="Ketoacyl_synth_C"/>
</dbReference>
<keyword evidence="5" id="KW-0808">Transferase</keyword>
<dbReference type="SMART" id="SM00826">
    <property type="entry name" value="PKS_DH"/>
    <property type="match status" value="1"/>
</dbReference>
<feature type="active site" description="Proton donor; for dehydratase activity" evidence="8">
    <location>
        <position position="1150"/>
    </location>
</feature>
<keyword evidence="3" id="KW-0596">Phosphopantetheine</keyword>
<gene>
    <name evidence="13" type="ORF">QLT01_16745</name>
</gene>
<dbReference type="PROSITE" id="PS52004">
    <property type="entry name" value="KS3_2"/>
    <property type="match status" value="1"/>
</dbReference>
<dbReference type="SMART" id="SM00827">
    <property type="entry name" value="PKS_AT"/>
    <property type="match status" value="1"/>
</dbReference>
<evidence type="ECO:0000259" key="12">
    <source>
        <dbReference type="PROSITE" id="PS52019"/>
    </source>
</evidence>
<keyword evidence="4" id="KW-0597">Phosphoprotein</keyword>
<evidence type="ECO:0000313" key="13">
    <source>
        <dbReference type="EMBL" id="MDI5885993.1"/>
    </source>
</evidence>
<dbReference type="InterPro" id="IPR016039">
    <property type="entry name" value="Thiolase-like"/>
</dbReference>